<dbReference type="InterPro" id="IPR011335">
    <property type="entry name" value="Restrct_endonuc-II-like"/>
</dbReference>
<dbReference type="InterPro" id="IPR011856">
    <property type="entry name" value="tRNA_endonuc-like_dom_sf"/>
</dbReference>
<comment type="similarity">
    <text evidence="1 2">Belongs to the UPF0102 family.</text>
</comment>
<keyword evidence="4" id="KW-1185">Reference proteome</keyword>
<dbReference type="RefSeq" id="WP_242008799.1">
    <property type="nucleotide sequence ID" value="NZ_BAPL01000017.1"/>
</dbReference>
<dbReference type="GO" id="GO:0003676">
    <property type="term" value="F:nucleic acid binding"/>
    <property type="evidence" value="ECO:0007669"/>
    <property type="project" value="InterPro"/>
</dbReference>
<name>A0A4Y3TS69_9PROT</name>
<dbReference type="EMBL" id="BJMV01000001">
    <property type="protein sequence ID" value="GEB84594.1"/>
    <property type="molecule type" value="Genomic_DNA"/>
</dbReference>
<dbReference type="PANTHER" id="PTHR34039">
    <property type="entry name" value="UPF0102 PROTEIN YRAN"/>
    <property type="match status" value="1"/>
</dbReference>
<evidence type="ECO:0000313" key="3">
    <source>
        <dbReference type="EMBL" id="GEB84594.1"/>
    </source>
</evidence>
<dbReference type="PANTHER" id="PTHR34039:SF1">
    <property type="entry name" value="UPF0102 PROTEIN YRAN"/>
    <property type="match status" value="1"/>
</dbReference>
<comment type="caution">
    <text evidence="3">The sequence shown here is derived from an EMBL/GenBank/DDBJ whole genome shotgun (WGS) entry which is preliminary data.</text>
</comment>
<dbReference type="Pfam" id="PF02021">
    <property type="entry name" value="UPF0102"/>
    <property type="match status" value="1"/>
</dbReference>
<reference evidence="3 4" key="1">
    <citation type="submission" date="2019-06" db="EMBL/GenBank/DDBJ databases">
        <title>Whole genome shotgun sequence of Acetobacter peroxydans NBRC 13755.</title>
        <authorList>
            <person name="Hosoyama A."/>
            <person name="Uohara A."/>
            <person name="Ohji S."/>
            <person name="Ichikawa N."/>
        </authorList>
    </citation>
    <scope>NUCLEOTIDE SEQUENCE [LARGE SCALE GENOMIC DNA]</scope>
    <source>
        <strain evidence="3 4">NBRC 13755</strain>
    </source>
</reference>
<proteinExistence type="inferred from homology"/>
<evidence type="ECO:0000256" key="2">
    <source>
        <dbReference type="HAMAP-Rule" id="MF_00048"/>
    </source>
</evidence>
<dbReference type="AlphaFoldDB" id="A0A4Y3TS69"/>
<evidence type="ECO:0000313" key="4">
    <source>
        <dbReference type="Proteomes" id="UP000317730"/>
    </source>
</evidence>
<dbReference type="HAMAP" id="MF_00048">
    <property type="entry name" value="UPF0102"/>
    <property type="match status" value="1"/>
</dbReference>
<gene>
    <name evidence="3" type="ORF">APE01nite_03910</name>
</gene>
<organism evidence="3 4">
    <name type="scientific">Acetobacter peroxydans</name>
    <dbReference type="NCBI Taxonomy" id="104098"/>
    <lineage>
        <taxon>Bacteria</taxon>
        <taxon>Pseudomonadati</taxon>
        <taxon>Pseudomonadota</taxon>
        <taxon>Alphaproteobacteria</taxon>
        <taxon>Acetobacterales</taxon>
        <taxon>Acetobacteraceae</taxon>
        <taxon>Acetobacter</taxon>
    </lineage>
</organism>
<dbReference type="Proteomes" id="UP000317730">
    <property type="component" value="Unassembled WGS sequence"/>
</dbReference>
<dbReference type="SUPFAM" id="SSF52980">
    <property type="entry name" value="Restriction endonuclease-like"/>
    <property type="match status" value="1"/>
</dbReference>
<dbReference type="InterPro" id="IPR003509">
    <property type="entry name" value="UPF0102_YraN-like"/>
</dbReference>
<dbReference type="Gene3D" id="3.40.1350.10">
    <property type="match status" value="1"/>
</dbReference>
<sequence>MAFDRNFRTTEKAANTMYQVKGQRKAVSPARRARGFQAQHDGFEAESQACVMLEAQGWRILQRRARTPRGEVDIVAGRSGVLIFVEVKKRQTLEEAIACLSATQSRRLYRAAECLLQRNAAWRYETLRFDLIAMDGAGSMEWIEDILRQM</sequence>
<protein>
    <recommendedName>
        <fullName evidence="2">UPF0102 protein APE01nite_03910</fullName>
    </recommendedName>
</protein>
<accession>A0A4Y3TS69</accession>
<evidence type="ECO:0000256" key="1">
    <source>
        <dbReference type="ARBA" id="ARBA00006738"/>
    </source>
</evidence>